<dbReference type="InterPro" id="IPR021067">
    <property type="entry name" value="Glycosyltransferase"/>
</dbReference>
<feature type="region of interest" description="Disordered" evidence="1">
    <location>
        <begin position="516"/>
        <end position="537"/>
    </location>
</feature>
<organism evidence="3 4">
    <name type="scientific">Stephanodiscus triporus</name>
    <dbReference type="NCBI Taxonomy" id="2934178"/>
    <lineage>
        <taxon>Eukaryota</taxon>
        <taxon>Sar</taxon>
        <taxon>Stramenopiles</taxon>
        <taxon>Ochrophyta</taxon>
        <taxon>Bacillariophyta</taxon>
        <taxon>Coscinodiscophyceae</taxon>
        <taxon>Thalassiosirophycidae</taxon>
        <taxon>Stephanodiscales</taxon>
        <taxon>Stephanodiscaceae</taxon>
        <taxon>Stephanodiscus</taxon>
    </lineage>
</organism>
<keyword evidence="2" id="KW-0472">Membrane</keyword>
<proteinExistence type="predicted"/>
<gene>
    <name evidence="3" type="ORF">ACHAW5_010104</name>
</gene>
<feature type="transmembrane region" description="Helical" evidence="2">
    <location>
        <begin position="475"/>
        <end position="495"/>
    </location>
</feature>
<protein>
    <submittedName>
        <fullName evidence="3">Uncharacterized protein</fullName>
    </submittedName>
</protein>
<feature type="compositionally biased region" description="Basic and acidic residues" evidence="1">
    <location>
        <begin position="528"/>
        <end position="537"/>
    </location>
</feature>
<accession>A0ABD3P7M1</accession>
<dbReference type="Pfam" id="PF11397">
    <property type="entry name" value="GlcNAc"/>
    <property type="match status" value="1"/>
</dbReference>
<sequence length="537" mass="57496">MRVKMRPDRIFVGLIEQTDPERPDDDPTCLREYCALMGHAYDDSGTGTGTTTGDGNDGGEEATAHAGRDAAYRNCPRASTQIRSVRFSYLYAKGPVYARSFVRKVLGNEEFCMQIDAAADFVRDWDDLAIRQWTSAGNEYAVLSNVPERDKNYMIAGRDNDDGVEAEVPRQCSIRIGSEGVPLYESGNVADGKAVGLVRPLLSTAHSSSFAFAKCHLETNVPHDPFAAQLLETERFPRFARMWTRGYDVYTPAINIVFRDNAALHPLHRVAGHGEGGERKWPKNDAERRDAHVRMKVMLNIHHGVIEAMEASGGVGGGGPAGGGGGGARGGGGGGGIGERIETARANLGIYGLGRRRTLDQLLDFAGIALPGTSADRPAGHGNDVPGGRGGRGCADPGWVPYDASVSPRANLYDGTGRADDVDPEPIFSLRTLPDATGGQYDHPSAMGNAAWGDMTTSVDDNNDASVTVFASSGVPYSTVFVLWVVGLCVWYGMFVGDGGGKARGGAGKQTVRTFLKSSEKKPRKKTPLSERVLKNV</sequence>
<evidence type="ECO:0000256" key="2">
    <source>
        <dbReference type="SAM" id="Phobius"/>
    </source>
</evidence>
<keyword evidence="4" id="KW-1185">Reference proteome</keyword>
<keyword evidence="2" id="KW-0812">Transmembrane</keyword>
<dbReference type="EMBL" id="JALLAZ020000933">
    <property type="protein sequence ID" value="KAL3784284.1"/>
    <property type="molecule type" value="Genomic_DNA"/>
</dbReference>
<evidence type="ECO:0000313" key="3">
    <source>
        <dbReference type="EMBL" id="KAL3784284.1"/>
    </source>
</evidence>
<comment type="caution">
    <text evidence="3">The sequence shown here is derived from an EMBL/GenBank/DDBJ whole genome shotgun (WGS) entry which is preliminary data.</text>
</comment>
<keyword evidence="2" id="KW-1133">Transmembrane helix</keyword>
<dbReference type="Proteomes" id="UP001530315">
    <property type="component" value="Unassembled WGS sequence"/>
</dbReference>
<reference evidence="3 4" key="1">
    <citation type="submission" date="2024-10" db="EMBL/GenBank/DDBJ databases">
        <title>Updated reference genomes for cyclostephanoid diatoms.</title>
        <authorList>
            <person name="Roberts W.R."/>
            <person name="Alverson A.J."/>
        </authorList>
    </citation>
    <scope>NUCLEOTIDE SEQUENCE [LARGE SCALE GENOMIC DNA]</scope>
    <source>
        <strain evidence="3 4">AJA276-08</strain>
    </source>
</reference>
<feature type="compositionally biased region" description="Gly residues" evidence="1">
    <location>
        <begin position="46"/>
        <end position="56"/>
    </location>
</feature>
<feature type="region of interest" description="Disordered" evidence="1">
    <location>
        <begin position="45"/>
        <end position="66"/>
    </location>
</feature>
<name>A0ABD3P7M1_9STRA</name>
<dbReference type="PANTHER" id="PTHR34496:SF6">
    <property type="entry name" value="GLYCOSYLTRANSFERASE 2-LIKE DOMAIN-CONTAINING PROTEIN"/>
    <property type="match status" value="1"/>
</dbReference>
<dbReference type="AlphaFoldDB" id="A0ABD3P7M1"/>
<evidence type="ECO:0000256" key="1">
    <source>
        <dbReference type="SAM" id="MobiDB-lite"/>
    </source>
</evidence>
<evidence type="ECO:0000313" key="4">
    <source>
        <dbReference type="Proteomes" id="UP001530315"/>
    </source>
</evidence>
<dbReference type="PANTHER" id="PTHR34496">
    <property type="entry name" value="GLCNAC TRANSFERASE-RELATED"/>
    <property type="match status" value="1"/>
</dbReference>